<evidence type="ECO:0000313" key="3">
    <source>
        <dbReference type="EMBL" id="PKR82867.1"/>
    </source>
</evidence>
<evidence type="ECO:0000259" key="2">
    <source>
        <dbReference type="Pfam" id="PF25164"/>
    </source>
</evidence>
<comment type="caution">
    <text evidence="3">The sequence shown here is derived from an EMBL/GenBank/DDBJ whole genome shotgun (WGS) entry which is preliminary data.</text>
</comment>
<dbReference type="Pfam" id="PF13451">
    <property type="entry name" value="zf_Tbcl"/>
    <property type="match status" value="1"/>
</dbReference>
<evidence type="ECO:0000313" key="4">
    <source>
        <dbReference type="Proteomes" id="UP000233440"/>
    </source>
</evidence>
<accession>A0A2N3LE96</accession>
<dbReference type="Proteomes" id="UP000233440">
    <property type="component" value="Unassembled WGS sequence"/>
</dbReference>
<reference evidence="3 4" key="1">
    <citation type="submission" date="2017-11" db="EMBL/GenBank/DDBJ databases">
        <title>Bacillus camelliae sp. nov., isolated from pu'er tea.</title>
        <authorList>
            <person name="Niu L."/>
        </authorList>
    </citation>
    <scope>NUCLEOTIDE SEQUENCE [LARGE SCALE GENOMIC DNA]</scope>
    <source>
        <strain evidence="3 4">7578-1</strain>
    </source>
</reference>
<gene>
    <name evidence="3" type="ORF">CWO92_22010</name>
</gene>
<proteinExistence type="predicted"/>
<feature type="domain" description="Competence protein CoiA-like N-terminal" evidence="2">
    <location>
        <begin position="23"/>
        <end position="67"/>
    </location>
</feature>
<dbReference type="EMBL" id="PIQO01000026">
    <property type="protein sequence ID" value="PKR82867.1"/>
    <property type="molecule type" value="Genomic_DNA"/>
</dbReference>
<dbReference type="InterPro" id="IPR025306">
    <property type="entry name" value="Zn-bnd_dom_prob"/>
</dbReference>
<evidence type="ECO:0000259" key="1">
    <source>
        <dbReference type="Pfam" id="PF13451"/>
    </source>
</evidence>
<dbReference type="OrthoDB" id="9814785at2"/>
<organism evidence="3 4">
    <name type="scientific">Heyndrickxia camelliae</name>
    <dbReference type="NCBI Taxonomy" id="1707093"/>
    <lineage>
        <taxon>Bacteria</taxon>
        <taxon>Bacillati</taxon>
        <taxon>Bacillota</taxon>
        <taxon>Bacilli</taxon>
        <taxon>Bacillales</taxon>
        <taxon>Bacillaceae</taxon>
        <taxon>Heyndrickxia</taxon>
    </lineage>
</organism>
<sequence>MMSYENVKLWFAKDENNEIITIDTVNELNKQNTYHCPVCGSDLKPKAIESKRIAPHFAHVDASKCNSESQIHFWFKNKFLEKGDKFTVVSDTEKEYICKDILVEQSYETESGLYRPDVTVVTECGNTIYFEMAFTNKKHVKDYLDKWLELKNIVVEVDIKQLALNDKLPTFKALFYDGKCFNVKKGDAYYNTIGKYKEEKLLGNVDEDLKKRIQKLDWFWDDIFRYQKGEVEIEYMVNLIDNINIFDIEIVKTILIKSNCSLSWDDYINYKTDLKLKETSDYFNKININYLYHIKIEKIIKWNKVLDVVFVFQNQYKNNMNFSLSLRNMSINRIIKELDKKTGGIDNFKKLVLELEEKYDFSTQYLYKKGICNFFTLHKGIDDELYGYLNFEYVGKYKIGKTTFTLKTSLSKDDICEIINNKQRKMIERIKRVYRWHTAKNNNILDDAIIFLNDKYKKNDDKFHFRLNREVYDNKYVPVLTFSYDFCTLKQIKLNDEIIGTSVINTILNFVNNSLNKEFLGESCLIDEPKILSAIKTLKNKHENLGISCLRGFSSFNRTNIILYSTYKQYKDLCLTIDKESYSKMLYSNNTCNNVEKIIENEVFNCIRQKHLNKYNRCTECESLLRIDNGEIKFYVEKGFELPKRCKSCRNKRKLNK</sequence>
<keyword evidence="4" id="KW-1185">Reference proteome</keyword>
<protein>
    <submittedName>
        <fullName evidence="3">Uncharacterized protein</fullName>
    </submittedName>
</protein>
<name>A0A2N3LE96_9BACI</name>
<dbReference type="AlphaFoldDB" id="A0A2N3LE96"/>
<dbReference type="InterPro" id="IPR057253">
    <property type="entry name" value="CoiA-like_N"/>
</dbReference>
<dbReference type="Pfam" id="PF25164">
    <property type="entry name" value="CoiA_N"/>
    <property type="match status" value="1"/>
</dbReference>
<feature type="domain" description="Probable zinc-binding" evidence="1">
    <location>
        <begin position="617"/>
        <end position="655"/>
    </location>
</feature>